<gene>
    <name evidence="2" type="ORF">JJB74_20180</name>
</gene>
<keyword evidence="3" id="KW-1185">Reference proteome</keyword>
<organism evidence="2 3">
    <name type="scientific">Noviherbaspirillum pedocola</name>
    <dbReference type="NCBI Taxonomy" id="2801341"/>
    <lineage>
        <taxon>Bacteria</taxon>
        <taxon>Pseudomonadati</taxon>
        <taxon>Pseudomonadota</taxon>
        <taxon>Betaproteobacteria</taxon>
        <taxon>Burkholderiales</taxon>
        <taxon>Oxalobacteraceae</taxon>
        <taxon>Noviherbaspirillum</taxon>
    </lineage>
</organism>
<protein>
    <submittedName>
        <fullName evidence="2">Uncharacterized protein</fullName>
    </submittedName>
</protein>
<evidence type="ECO:0000313" key="3">
    <source>
        <dbReference type="Proteomes" id="UP000622890"/>
    </source>
</evidence>
<accession>A0A934W315</accession>
<dbReference type="EMBL" id="JAEPBG010000009">
    <property type="protein sequence ID" value="MBK4736946.1"/>
    <property type="molecule type" value="Genomic_DNA"/>
</dbReference>
<evidence type="ECO:0000313" key="2">
    <source>
        <dbReference type="EMBL" id="MBK4736946.1"/>
    </source>
</evidence>
<dbReference type="AlphaFoldDB" id="A0A934W315"/>
<sequence length="108" mass="12106">MAISTQRLEELLSALHALKARLEADSHSPDATISEDDPLLRMAQACEFPLPTTPTRRNLTEEVERKIENATVLMQRARAHEALSADEQAAADQENSFMEQDYRDSPAQ</sequence>
<comment type="caution">
    <text evidence="2">The sequence shown here is derived from an EMBL/GenBank/DDBJ whole genome shotgun (WGS) entry which is preliminary data.</text>
</comment>
<dbReference type="Proteomes" id="UP000622890">
    <property type="component" value="Unassembled WGS sequence"/>
</dbReference>
<evidence type="ECO:0000256" key="1">
    <source>
        <dbReference type="SAM" id="MobiDB-lite"/>
    </source>
</evidence>
<reference evidence="2" key="1">
    <citation type="submission" date="2021-01" db="EMBL/GenBank/DDBJ databases">
        <title>Genome sequence of strain Noviherbaspirillum sp. DKR-6.</title>
        <authorList>
            <person name="Chaudhary D.K."/>
        </authorList>
    </citation>
    <scope>NUCLEOTIDE SEQUENCE</scope>
    <source>
        <strain evidence="2">DKR-6</strain>
    </source>
</reference>
<feature type="region of interest" description="Disordered" evidence="1">
    <location>
        <begin position="78"/>
        <end position="108"/>
    </location>
</feature>
<dbReference type="RefSeq" id="WP_200594864.1">
    <property type="nucleotide sequence ID" value="NZ_JAEPBG010000009.1"/>
</dbReference>
<proteinExistence type="predicted"/>
<name>A0A934W315_9BURK</name>